<dbReference type="AlphaFoldDB" id="A0A7W8IL95"/>
<gene>
    <name evidence="3" type="ORF">HDF09_003858</name>
</gene>
<reference evidence="3" key="1">
    <citation type="submission" date="2020-08" db="EMBL/GenBank/DDBJ databases">
        <title>Genomic Encyclopedia of Type Strains, Phase IV (KMG-V): Genome sequencing to study the core and pangenomes of soil and plant-associated prokaryotes.</title>
        <authorList>
            <person name="Whitman W."/>
        </authorList>
    </citation>
    <scope>NUCLEOTIDE SEQUENCE [LARGE SCALE GENOMIC DNA]</scope>
    <source>
        <strain evidence="3">M8UP27</strain>
    </source>
</reference>
<feature type="chain" id="PRO_5031250008" evidence="2">
    <location>
        <begin position="19"/>
        <end position="277"/>
    </location>
</feature>
<evidence type="ECO:0000313" key="4">
    <source>
        <dbReference type="Proteomes" id="UP000568106"/>
    </source>
</evidence>
<organism evidence="3 4">
    <name type="scientific">Tunturiibacter empetritectus</name>
    <dbReference type="NCBI Taxonomy" id="3069691"/>
    <lineage>
        <taxon>Bacteria</taxon>
        <taxon>Pseudomonadati</taxon>
        <taxon>Acidobacteriota</taxon>
        <taxon>Terriglobia</taxon>
        <taxon>Terriglobales</taxon>
        <taxon>Acidobacteriaceae</taxon>
        <taxon>Tunturiibacter</taxon>
    </lineage>
</organism>
<feature type="compositionally biased region" description="Low complexity" evidence="1">
    <location>
        <begin position="31"/>
        <end position="43"/>
    </location>
</feature>
<feature type="region of interest" description="Disordered" evidence="1">
    <location>
        <begin position="24"/>
        <end position="44"/>
    </location>
</feature>
<sequence>MRFLLLLSLLFSTLPVVAQSTGDAPQLIEGPQTTSQTTSSPKSAVMNNDSVVKMVKAGLGDDLIIQTINTQPGRYITDADALVALKTAGLSDRVIAAMMNKSRRQITNVPETEKPVVLSDVNEIGVYYKDRAGRWTAIDPEIVHIKSGGFIKSTVTNGIIKQDRNGRVNGRESALALKRPIEILLYTPEGVAASEYTFVRFRLNSSNREFRILTGGVFHSSGGADRDEVPFKPVRTAPRTYEFTVENNVAGGEFGILPPGTGNVTNGGKIYTFAIVE</sequence>
<name>A0A7W8IL95_9BACT</name>
<protein>
    <submittedName>
        <fullName evidence="3">Uncharacterized protein</fullName>
    </submittedName>
</protein>
<feature type="signal peptide" evidence="2">
    <location>
        <begin position="1"/>
        <end position="18"/>
    </location>
</feature>
<comment type="caution">
    <text evidence="3">The sequence shown here is derived from an EMBL/GenBank/DDBJ whole genome shotgun (WGS) entry which is preliminary data.</text>
</comment>
<dbReference type="Proteomes" id="UP000568106">
    <property type="component" value="Unassembled WGS sequence"/>
</dbReference>
<dbReference type="EMBL" id="JACHDY010000006">
    <property type="protein sequence ID" value="MBB5319159.1"/>
    <property type="molecule type" value="Genomic_DNA"/>
</dbReference>
<keyword evidence="2" id="KW-0732">Signal</keyword>
<proteinExistence type="predicted"/>
<evidence type="ECO:0000256" key="1">
    <source>
        <dbReference type="SAM" id="MobiDB-lite"/>
    </source>
</evidence>
<keyword evidence="4" id="KW-1185">Reference proteome</keyword>
<evidence type="ECO:0000313" key="3">
    <source>
        <dbReference type="EMBL" id="MBB5319159.1"/>
    </source>
</evidence>
<accession>A0A7W8IL95</accession>
<evidence type="ECO:0000256" key="2">
    <source>
        <dbReference type="SAM" id="SignalP"/>
    </source>
</evidence>